<dbReference type="Pfam" id="PF14555">
    <property type="entry name" value="UBA_4"/>
    <property type="match status" value="1"/>
</dbReference>
<keyword evidence="13" id="KW-1185">Reference proteome</keyword>
<evidence type="ECO:0000256" key="4">
    <source>
        <dbReference type="ARBA" id="ARBA00022722"/>
    </source>
</evidence>
<evidence type="ECO:0000259" key="12">
    <source>
        <dbReference type="Pfam" id="PF03372"/>
    </source>
</evidence>
<dbReference type="InterPro" id="IPR009060">
    <property type="entry name" value="UBA-like_sf"/>
</dbReference>
<dbReference type="GO" id="GO:0006302">
    <property type="term" value="P:double-strand break repair"/>
    <property type="evidence" value="ECO:0007669"/>
    <property type="project" value="TreeGrafter"/>
</dbReference>
<dbReference type="RefSeq" id="XP_027196755.1">
    <property type="nucleotide sequence ID" value="XM_027340954.1"/>
</dbReference>
<keyword evidence="8" id="KW-0460">Magnesium</keyword>
<dbReference type="CDD" id="cd09080">
    <property type="entry name" value="TDP2"/>
    <property type="match status" value="1"/>
</dbReference>
<evidence type="ECO:0000313" key="13">
    <source>
        <dbReference type="Proteomes" id="UP000515146"/>
    </source>
</evidence>
<keyword evidence="10" id="KW-0539">Nucleus</keyword>
<evidence type="ECO:0000256" key="1">
    <source>
        <dbReference type="ARBA" id="ARBA00001936"/>
    </source>
</evidence>
<evidence type="ECO:0000256" key="9">
    <source>
        <dbReference type="ARBA" id="ARBA00023204"/>
    </source>
</evidence>
<feature type="compositionally biased region" description="Low complexity" evidence="11">
    <location>
        <begin position="311"/>
        <end position="322"/>
    </location>
</feature>
<evidence type="ECO:0000256" key="10">
    <source>
        <dbReference type="ARBA" id="ARBA00023242"/>
    </source>
</evidence>
<dbReference type="PANTHER" id="PTHR15822:SF4">
    <property type="entry name" value="TYROSYL-DNA PHOSPHODIESTERASE 2"/>
    <property type="match status" value="1"/>
</dbReference>
<dbReference type="KEGG" id="dpte:113791210"/>
<feature type="domain" description="Endonuclease/exonuclease/phosphatase" evidence="12">
    <location>
        <begin position="107"/>
        <end position="368"/>
    </location>
</feature>
<dbReference type="GO" id="GO:0005737">
    <property type="term" value="C:cytoplasm"/>
    <property type="evidence" value="ECO:0007669"/>
    <property type="project" value="TreeGrafter"/>
</dbReference>
<dbReference type="SUPFAM" id="SSF56219">
    <property type="entry name" value="DNase I-like"/>
    <property type="match status" value="1"/>
</dbReference>
<dbReference type="Gene3D" id="1.10.8.10">
    <property type="entry name" value="DNA helicase RuvA subunit, C-terminal domain"/>
    <property type="match status" value="1"/>
</dbReference>
<evidence type="ECO:0000256" key="2">
    <source>
        <dbReference type="ARBA" id="ARBA00001946"/>
    </source>
</evidence>
<protein>
    <submittedName>
        <fullName evidence="14">Tyrosyl-DNA phosphodiesterase 2-like</fullName>
    </submittedName>
</protein>
<dbReference type="GO" id="GO:0046872">
    <property type="term" value="F:metal ion binding"/>
    <property type="evidence" value="ECO:0007669"/>
    <property type="project" value="UniProtKB-KW"/>
</dbReference>
<dbReference type="InterPro" id="IPR051547">
    <property type="entry name" value="TDP2-like"/>
</dbReference>
<dbReference type="AlphaFoldDB" id="A0A6P6XTW3"/>
<feature type="region of interest" description="Disordered" evidence="11">
    <location>
        <begin position="304"/>
        <end position="324"/>
    </location>
</feature>
<dbReference type="InterPro" id="IPR036691">
    <property type="entry name" value="Endo/exonu/phosph_ase_sf"/>
</dbReference>
<comment type="cofactor">
    <cofactor evidence="1">
        <name>Mn(2+)</name>
        <dbReference type="ChEBI" id="CHEBI:29035"/>
    </cofactor>
</comment>
<evidence type="ECO:0000256" key="3">
    <source>
        <dbReference type="ARBA" id="ARBA00004322"/>
    </source>
</evidence>
<dbReference type="Proteomes" id="UP000515146">
    <property type="component" value="Unplaced"/>
</dbReference>
<organism evidence="13 14">
    <name type="scientific">Dermatophagoides pteronyssinus</name>
    <name type="common">European house dust mite</name>
    <dbReference type="NCBI Taxonomy" id="6956"/>
    <lineage>
        <taxon>Eukaryota</taxon>
        <taxon>Metazoa</taxon>
        <taxon>Ecdysozoa</taxon>
        <taxon>Arthropoda</taxon>
        <taxon>Chelicerata</taxon>
        <taxon>Arachnida</taxon>
        <taxon>Acari</taxon>
        <taxon>Acariformes</taxon>
        <taxon>Sarcoptiformes</taxon>
        <taxon>Astigmata</taxon>
        <taxon>Psoroptidia</taxon>
        <taxon>Analgoidea</taxon>
        <taxon>Pyroglyphidae</taxon>
        <taxon>Dermatophagoidinae</taxon>
        <taxon>Dermatophagoides</taxon>
    </lineage>
</organism>
<feature type="region of interest" description="Disordered" evidence="11">
    <location>
        <begin position="57"/>
        <end position="93"/>
    </location>
</feature>
<dbReference type="PANTHER" id="PTHR15822">
    <property type="entry name" value="TRAF AND TNF RECEPTOR-ASSOCIATED PROTEIN"/>
    <property type="match status" value="1"/>
</dbReference>
<gene>
    <name evidence="14" type="primary">LOC113791210</name>
</gene>
<evidence type="ECO:0000256" key="11">
    <source>
        <dbReference type="SAM" id="MobiDB-lite"/>
    </source>
</evidence>
<keyword evidence="9" id="KW-0234">DNA repair</keyword>
<keyword evidence="7" id="KW-0378">Hydrolase</keyword>
<evidence type="ECO:0000256" key="7">
    <source>
        <dbReference type="ARBA" id="ARBA00022801"/>
    </source>
</evidence>
<reference evidence="14" key="1">
    <citation type="submission" date="2025-08" db="UniProtKB">
        <authorList>
            <consortium name="RefSeq"/>
        </authorList>
    </citation>
    <scope>IDENTIFICATION</scope>
    <source>
        <strain evidence="14">Airmid</strain>
    </source>
</reference>
<dbReference type="Pfam" id="PF03372">
    <property type="entry name" value="Exo_endo_phos"/>
    <property type="match status" value="1"/>
</dbReference>
<dbReference type="GO" id="GO:0016605">
    <property type="term" value="C:PML body"/>
    <property type="evidence" value="ECO:0007669"/>
    <property type="project" value="UniProtKB-SubCell"/>
</dbReference>
<evidence type="ECO:0000256" key="5">
    <source>
        <dbReference type="ARBA" id="ARBA00022723"/>
    </source>
</evidence>
<dbReference type="GO" id="GO:0003697">
    <property type="term" value="F:single-stranded DNA binding"/>
    <property type="evidence" value="ECO:0007669"/>
    <property type="project" value="TreeGrafter"/>
</dbReference>
<dbReference type="OMA" id="DMMVNDN"/>
<feature type="compositionally biased region" description="Basic and acidic residues" evidence="11">
    <location>
        <begin position="57"/>
        <end position="69"/>
    </location>
</feature>
<proteinExistence type="predicted"/>
<dbReference type="SUPFAM" id="SSF46934">
    <property type="entry name" value="UBA-like"/>
    <property type="match status" value="1"/>
</dbReference>
<dbReference type="InParanoid" id="A0A6P6XTW3"/>
<dbReference type="OrthoDB" id="9975959at2759"/>
<feature type="compositionally biased region" description="Acidic residues" evidence="11">
    <location>
        <begin position="70"/>
        <end position="83"/>
    </location>
</feature>
<dbReference type="InterPro" id="IPR005135">
    <property type="entry name" value="Endo/exonuclease/phosphatase"/>
</dbReference>
<keyword evidence="6" id="KW-0227">DNA damage</keyword>
<accession>A0A6P6XTW3</accession>
<evidence type="ECO:0000256" key="8">
    <source>
        <dbReference type="ARBA" id="ARBA00022842"/>
    </source>
</evidence>
<name>A0A6P6XTW3_DERPT</name>
<evidence type="ECO:0000256" key="6">
    <source>
        <dbReference type="ARBA" id="ARBA00022763"/>
    </source>
</evidence>
<dbReference type="GO" id="GO:0004518">
    <property type="term" value="F:nuclease activity"/>
    <property type="evidence" value="ECO:0007669"/>
    <property type="project" value="UniProtKB-KW"/>
</dbReference>
<keyword evidence="5" id="KW-0479">Metal-binding</keyword>
<keyword evidence="4" id="KW-0540">Nuclease</keyword>
<sequence>MNNDNNIDQQKLIDEFMLVTEGNLETARKYLIKHSWKVVDAINDYFEWMHDDYCRQEKEKQQQDGKNVEDNDNDDHDDDDDNNDPVNKKAKIQHDKNDNQLRLFRHITYNIDSLNEKNLSIRIKAICKIILDEKATIVFLQEVRNESEQIIRQNLSENFEIFSGFVSNSTDYYTMTLVARRQWITIDNGREIINFKDTRMGRNIIRTDITIENAKLCLLNTHLESTKEFAAIRQQQLAYLLRLIESIDRQSTIIAAGDFNLRDKELAEIGDLPSNVQDAWIATGRRREVEYTWDMMRNDNLEFNGGEELGRQSSSSSGGRQRQPFKPRMRFDRVFVRCSEPSKQIDLVHFGLIGLQRLKPHVCFPSDHWGIITSYQIYQNSSSLSSS</sequence>
<dbReference type="Gene3D" id="3.60.10.10">
    <property type="entry name" value="Endonuclease/exonuclease/phosphatase"/>
    <property type="match status" value="1"/>
</dbReference>
<comment type="subcellular location">
    <subcellularLocation>
        <location evidence="3">Nucleus</location>
        <location evidence="3">PML body</location>
    </subcellularLocation>
</comment>
<comment type="cofactor">
    <cofactor evidence="2">
        <name>Mg(2+)</name>
        <dbReference type="ChEBI" id="CHEBI:18420"/>
    </cofactor>
</comment>
<dbReference type="GO" id="GO:0070260">
    <property type="term" value="F:5'-tyrosyl-DNA phosphodiesterase activity"/>
    <property type="evidence" value="ECO:0007669"/>
    <property type="project" value="TreeGrafter"/>
</dbReference>
<evidence type="ECO:0000313" key="14">
    <source>
        <dbReference type="RefSeq" id="XP_027196755.1"/>
    </source>
</evidence>